<feature type="transmembrane region" description="Helical" evidence="1">
    <location>
        <begin position="535"/>
        <end position="565"/>
    </location>
</feature>
<keyword evidence="1" id="KW-0812">Transmembrane</keyword>
<evidence type="ECO:0000313" key="2">
    <source>
        <dbReference type="EMBL" id="CAF0766236.1"/>
    </source>
</evidence>
<dbReference type="Proteomes" id="UP000663844">
    <property type="component" value="Unassembled WGS sequence"/>
</dbReference>
<keyword evidence="1" id="KW-1133">Transmembrane helix</keyword>
<proteinExistence type="predicted"/>
<reference evidence="2" key="1">
    <citation type="submission" date="2021-02" db="EMBL/GenBank/DDBJ databases">
        <authorList>
            <person name="Nowell W R."/>
        </authorList>
    </citation>
    <scope>NUCLEOTIDE SEQUENCE</scope>
</reference>
<accession>A0A813QFB4</accession>
<comment type="caution">
    <text evidence="2">The sequence shown here is derived from an EMBL/GenBank/DDBJ whole genome shotgun (WGS) entry which is preliminary data.</text>
</comment>
<name>A0A813QFB4_9BILA</name>
<feature type="transmembrane region" description="Helical" evidence="1">
    <location>
        <begin position="101"/>
        <end position="127"/>
    </location>
</feature>
<feature type="transmembrane region" description="Helical" evidence="1">
    <location>
        <begin position="194"/>
        <end position="214"/>
    </location>
</feature>
<protein>
    <submittedName>
        <fullName evidence="2">Uncharacterized protein</fullName>
    </submittedName>
</protein>
<sequence>MNIPNLFVGCSIIQGVLHSSLECFFDRGCLDAVQWAIISVYSIDIPILEANTTRFLPQTLIGVLLDALMVEQWGELIQYDQYYAQCAPKLCSYTYIAHNNALYVFTVLVGLFGGLTAALKFLVPTFVEFIRKKMRPKVPQMTDIQPDRHPTFANRLRLLQQQFKKKLLELNLFESDVTRQDINLTHTEIISTRFYILCLIISIVILMTYTSLAIETKYFIVHNPSKMTFEQLQSNPKYSATLECPCQNISIPYGSFISISPHFHQLCSSDFISNSSAWLNLLFYDEAALNYSYDNYRLFAVPQFQWLTSLCSLVNDTLSEGLIQFTSSTFVSKYLQSQENIEIQATAAIDQFRLATPRTFVRLLDFIRYMAQGNEIVSSTMSNWQFFALIRTVPHSYFNDNYTPRDSLWSEPRLYGDAGNCSCGTNAMCTSPAILDEQSLPGLLVGCYPLEALLQSTLECLYNMTCIDALKNMYYSSNISIRALDSTLSSPNVTVQALVNVLMIDRWENNITYDQYYQLCASTQCTYSVNERADLLYVVTAIMGLYGGLIVILKICVPIMIKIVLGIKRRRKRMVIAAAVEEL</sequence>
<organism evidence="2 4">
    <name type="scientific">Adineta steineri</name>
    <dbReference type="NCBI Taxonomy" id="433720"/>
    <lineage>
        <taxon>Eukaryota</taxon>
        <taxon>Metazoa</taxon>
        <taxon>Spiralia</taxon>
        <taxon>Gnathifera</taxon>
        <taxon>Rotifera</taxon>
        <taxon>Eurotatoria</taxon>
        <taxon>Bdelloidea</taxon>
        <taxon>Adinetida</taxon>
        <taxon>Adinetidae</taxon>
        <taxon>Adineta</taxon>
    </lineage>
</organism>
<evidence type="ECO:0000313" key="4">
    <source>
        <dbReference type="Proteomes" id="UP000663845"/>
    </source>
</evidence>
<dbReference type="Proteomes" id="UP000663845">
    <property type="component" value="Unassembled WGS sequence"/>
</dbReference>
<dbReference type="AlphaFoldDB" id="A0A813QFB4"/>
<evidence type="ECO:0000313" key="3">
    <source>
        <dbReference type="EMBL" id="CAF3642786.1"/>
    </source>
</evidence>
<dbReference type="EMBL" id="CAJNOG010000018">
    <property type="protein sequence ID" value="CAF0766236.1"/>
    <property type="molecule type" value="Genomic_DNA"/>
</dbReference>
<evidence type="ECO:0000256" key="1">
    <source>
        <dbReference type="SAM" id="Phobius"/>
    </source>
</evidence>
<dbReference type="EMBL" id="CAJOAZ010000416">
    <property type="protein sequence ID" value="CAF3642786.1"/>
    <property type="molecule type" value="Genomic_DNA"/>
</dbReference>
<gene>
    <name evidence="2" type="ORF">JYZ213_LOCUS3352</name>
    <name evidence="3" type="ORF">OXD698_LOCUS8571</name>
</gene>
<keyword evidence="1" id="KW-0472">Membrane</keyword>